<dbReference type="OrthoDB" id="9801228at2"/>
<dbReference type="AlphaFoldDB" id="A0A060UUL1"/>
<gene>
    <name evidence="4" type="ORF">AFERRI_10330</name>
    <name evidence="2" type="ORF">AFERRI_400050</name>
    <name evidence="3" type="ORF">H2515_07710</name>
</gene>
<dbReference type="EMBL" id="LT841305">
    <property type="protein sequence ID" value="SMH64297.1"/>
    <property type="molecule type" value="Genomic_DNA"/>
</dbReference>
<accession>A0A060UUL1</accession>
<dbReference type="InterPro" id="IPR016092">
    <property type="entry name" value="ATAP"/>
</dbReference>
<reference evidence="3 6" key="4">
    <citation type="submission" date="2020-07" db="EMBL/GenBank/DDBJ databases">
        <title>Complete genome sequence analysis of Acidithiobacillus ferrivorans XJFY6S-08 reveals extreme environmental adaptation to alpine acid mine drainage.</title>
        <authorList>
            <person name="Yan L."/>
            <person name="Ni Y."/>
        </authorList>
    </citation>
    <scope>NUCLEOTIDE SEQUENCE [LARGE SCALE GENOMIC DNA]</scope>
    <source>
        <strain evidence="3 6">XJFY6S-08</strain>
    </source>
</reference>
<sequence length="122" mass="12257">MLILTEKAIDVVKNLLAENPEASGLRVAVTGGGCSGYQYGMGLEAEAGTEDTVVAIEGVPVYVDNASATLLSGVVIDYVDELSGSGFRFENPNATGTCGCGSSFTTGDEAAAASASACGHRS</sequence>
<feature type="domain" description="Core" evidence="1">
    <location>
        <begin position="2"/>
        <end position="101"/>
    </location>
</feature>
<dbReference type="Pfam" id="PF01521">
    <property type="entry name" value="Fe-S_biosyn"/>
    <property type="match status" value="1"/>
</dbReference>
<dbReference type="GO" id="GO:0051539">
    <property type="term" value="F:4 iron, 4 sulfur cluster binding"/>
    <property type="evidence" value="ECO:0007669"/>
    <property type="project" value="TreeGrafter"/>
</dbReference>
<dbReference type="InterPro" id="IPR017870">
    <property type="entry name" value="FeS_cluster_insertion_CS"/>
</dbReference>
<dbReference type="Proteomes" id="UP000193925">
    <property type="component" value="Chromosome AFERRI"/>
</dbReference>
<dbReference type="EMBL" id="CP059488">
    <property type="protein sequence ID" value="QQD74090.1"/>
    <property type="molecule type" value="Genomic_DNA"/>
</dbReference>
<dbReference type="InterPro" id="IPR035903">
    <property type="entry name" value="HesB-like_dom_sf"/>
</dbReference>
<dbReference type="PANTHER" id="PTHR43011:SF1">
    <property type="entry name" value="IRON-SULFUR CLUSTER ASSEMBLY 2 HOMOLOG, MITOCHONDRIAL"/>
    <property type="match status" value="1"/>
</dbReference>
<dbReference type="GO" id="GO:0016226">
    <property type="term" value="P:iron-sulfur cluster assembly"/>
    <property type="evidence" value="ECO:0007669"/>
    <property type="project" value="InterPro"/>
</dbReference>
<dbReference type="SUPFAM" id="SSF89360">
    <property type="entry name" value="HesB-like domain"/>
    <property type="match status" value="1"/>
</dbReference>
<dbReference type="InterPro" id="IPR000361">
    <property type="entry name" value="ATAP_core_dom"/>
</dbReference>
<keyword evidence="5" id="KW-1185">Reference proteome</keyword>
<protein>
    <submittedName>
        <fullName evidence="3">Iron-sulfur cluster assembly accessory protein</fullName>
    </submittedName>
</protein>
<dbReference type="PROSITE" id="PS01152">
    <property type="entry name" value="HESB"/>
    <property type="match status" value="1"/>
</dbReference>
<name>A0A060UUL1_9PROT</name>
<evidence type="ECO:0000259" key="1">
    <source>
        <dbReference type="Pfam" id="PF01521"/>
    </source>
</evidence>
<evidence type="ECO:0000313" key="3">
    <source>
        <dbReference type="EMBL" id="QQD74090.1"/>
    </source>
</evidence>
<dbReference type="Proteomes" id="UP000595420">
    <property type="component" value="Chromosome"/>
</dbReference>
<reference evidence="2" key="2">
    <citation type="submission" date="2014-07" db="EMBL/GenBank/DDBJ databases">
        <title>Initial genome analysis of the psychrotolerant acidophile Acidithiobacillus ferrivorans CF27: insights into iron and sulfur oxidation pathways and into biofilm formation.</title>
        <authorList>
            <person name="Talla E."/>
            <person name="Hedrich S."/>
            <person name="Mangenot S."/>
            <person name="Ji B."/>
            <person name="Johnson D.B."/>
            <person name="Barbe V."/>
            <person name="Bonnefoy V."/>
        </authorList>
    </citation>
    <scope>NUCLEOTIDE SEQUENCE [LARGE SCALE GENOMIC DNA]</scope>
    <source>
        <strain evidence="2">CF27</strain>
    </source>
</reference>
<evidence type="ECO:0000313" key="2">
    <source>
        <dbReference type="EMBL" id="CDQ10269.1"/>
    </source>
</evidence>
<dbReference type="EMBL" id="CCCS020000035">
    <property type="protein sequence ID" value="CDQ10269.1"/>
    <property type="molecule type" value="Genomic_DNA"/>
</dbReference>
<dbReference type="NCBIfam" id="TIGR00049">
    <property type="entry name" value="iron-sulfur cluster assembly accessory protein"/>
    <property type="match status" value="1"/>
</dbReference>
<reference evidence="4 5" key="3">
    <citation type="submission" date="2017-03" db="EMBL/GenBank/DDBJ databases">
        <authorList>
            <person name="Regsiter A."/>
            <person name="William W."/>
        </authorList>
    </citation>
    <scope>NUCLEOTIDE SEQUENCE [LARGE SCALE GENOMIC DNA]</scope>
    <source>
        <strain evidence="4">PRJEB5721</strain>
    </source>
</reference>
<evidence type="ECO:0000313" key="4">
    <source>
        <dbReference type="EMBL" id="SMH64297.1"/>
    </source>
</evidence>
<dbReference type="PANTHER" id="PTHR43011">
    <property type="entry name" value="IRON-SULFUR CLUSTER ASSEMBLY 2 HOMOLOG, MITOCHONDRIAL"/>
    <property type="match status" value="1"/>
</dbReference>
<evidence type="ECO:0000313" key="5">
    <source>
        <dbReference type="Proteomes" id="UP000193925"/>
    </source>
</evidence>
<organism evidence="2">
    <name type="scientific">Acidithiobacillus ferrivorans</name>
    <dbReference type="NCBI Taxonomy" id="160808"/>
    <lineage>
        <taxon>Bacteria</taxon>
        <taxon>Pseudomonadati</taxon>
        <taxon>Pseudomonadota</taxon>
        <taxon>Acidithiobacillia</taxon>
        <taxon>Acidithiobacillales</taxon>
        <taxon>Acidithiobacillaceae</taxon>
        <taxon>Acidithiobacillus</taxon>
    </lineage>
</organism>
<reference evidence="2" key="1">
    <citation type="submission" date="2014-03" db="EMBL/GenBank/DDBJ databases">
        <authorList>
            <person name="Genoscope - CEA"/>
        </authorList>
    </citation>
    <scope>NUCLEOTIDE SEQUENCE [LARGE SCALE GENOMIC DNA]</scope>
    <source>
        <strain evidence="2">CF27</strain>
    </source>
</reference>
<dbReference type="GO" id="GO:0005506">
    <property type="term" value="F:iron ion binding"/>
    <property type="evidence" value="ECO:0007669"/>
    <property type="project" value="TreeGrafter"/>
</dbReference>
<dbReference type="RefSeq" id="WP_014029026.1">
    <property type="nucleotide sequence ID" value="NZ_CCCS020000035.1"/>
</dbReference>
<dbReference type="GO" id="GO:0051537">
    <property type="term" value="F:2 iron, 2 sulfur cluster binding"/>
    <property type="evidence" value="ECO:0007669"/>
    <property type="project" value="TreeGrafter"/>
</dbReference>
<proteinExistence type="predicted"/>
<evidence type="ECO:0000313" key="6">
    <source>
        <dbReference type="Proteomes" id="UP000595420"/>
    </source>
</evidence>
<dbReference type="Gene3D" id="2.60.300.12">
    <property type="entry name" value="HesB-like domain"/>
    <property type="match status" value="1"/>
</dbReference>